<feature type="binding site" evidence="10">
    <location>
        <begin position="174"/>
        <end position="178"/>
    </location>
    <ligand>
        <name>pyridoxal 5'-phosphate</name>
        <dbReference type="ChEBI" id="CHEBI:597326"/>
    </ligand>
</feature>
<evidence type="ECO:0000259" key="13">
    <source>
        <dbReference type="Pfam" id="PF00291"/>
    </source>
</evidence>
<dbReference type="Proteomes" id="UP000242699">
    <property type="component" value="Unassembled WGS sequence"/>
</dbReference>
<dbReference type="InterPro" id="IPR005859">
    <property type="entry name" value="CysK"/>
</dbReference>
<name>A0A2T2X2L9_9FIRM</name>
<evidence type="ECO:0000256" key="1">
    <source>
        <dbReference type="ARBA" id="ARBA00001933"/>
    </source>
</evidence>
<protein>
    <recommendedName>
        <fullName evidence="4 12">Cysteine synthase</fullName>
        <ecNumber evidence="4 12">2.5.1.47</ecNumber>
    </recommendedName>
</protein>
<evidence type="ECO:0000313" key="15">
    <source>
        <dbReference type="Proteomes" id="UP000242699"/>
    </source>
</evidence>
<evidence type="ECO:0000256" key="11">
    <source>
        <dbReference type="PIRSR" id="PIRSR605856-51"/>
    </source>
</evidence>
<dbReference type="Pfam" id="PF00291">
    <property type="entry name" value="PALP"/>
    <property type="match status" value="1"/>
</dbReference>
<dbReference type="GO" id="GO:0004124">
    <property type="term" value="F:cysteine synthase activity"/>
    <property type="evidence" value="ECO:0007669"/>
    <property type="project" value="UniProtKB-UniRule"/>
</dbReference>
<evidence type="ECO:0000256" key="8">
    <source>
        <dbReference type="ARBA" id="ARBA00023192"/>
    </source>
</evidence>
<keyword evidence="6 12" id="KW-0808">Transferase</keyword>
<feature type="domain" description="Tryptophan synthase beta chain-like PALP" evidence="13">
    <location>
        <begin position="7"/>
        <end position="290"/>
    </location>
</feature>
<evidence type="ECO:0000313" key="14">
    <source>
        <dbReference type="EMBL" id="PSR28722.1"/>
    </source>
</evidence>
<comment type="caution">
    <text evidence="14">The sequence shown here is derived from an EMBL/GenBank/DDBJ whole genome shotgun (WGS) entry which is preliminary data.</text>
</comment>
<dbReference type="PANTHER" id="PTHR10314">
    <property type="entry name" value="CYSTATHIONINE BETA-SYNTHASE"/>
    <property type="match status" value="1"/>
</dbReference>
<dbReference type="SUPFAM" id="SSF53686">
    <property type="entry name" value="Tryptophan synthase beta subunit-like PLP-dependent enzymes"/>
    <property type="match status" value="1"/>
</dbReference>
<dbReference type="AlphaFoldDB" id="A0A2T2X2L9"/>
<sequence>MADIVHLIGNTPVVELPSLGTYGGSVWAKLESSNPGGSVKDRTAWSLLKDAMDRGRIRDDTVIIEATSGNTGVALAMVCAVMHLRLVVFMPEGQSSERKQLFWAYGATIVETPRDEKTGGAIKRAKELEQALPNSLMLRQHENPANPNIHEITTGPEIWEQMNHDVDVLVCGVGTGGTITGVARYLKKVNPAIEIVAVEPAESAVLNGKPAGNHKIQGIGAGFIPRILDMSLLTRIVDVPDDAAISSTQFLARQEGLVVGLSSGAAYWACRHLLEQGLYHNQRIMVIFPDSGERYLSTGLYAPTSSDWIRPYL</sequence>
<comment type="cofactor">
    <cofactor evidence="1 10 12">
        <name>pyridoxal 5'-phosphate</name>
        <dbReference type="ChEBI" id="CHEBI:597326"/>
    </cofactor>
</comment>
<feature type="modified residue" description="N6-(pyridoxal phosphate)lysine" evidence="11">
    <location>
        <position position="40"/>
    </location>
</feature>
<evidence type="ECO:0000256" key="6">
    <source>
        <dbReference type="ARBA" id="ARBA00022679"/>
    </source>
</evidence>
<dbReference type="EMBL" id="PXYT01000019">
    <property type="protein sequence ID" value="PSR28722.1"/>
    <property type="molecule type" value="Genomic_DNA"/>
</dbReference>
<evidence type="ECO:0000256" key="5">
    <source>
        <dbReference type="ARBA" id="ARBA00022605"/>
    </source>
</evidence>
<dbReference type="InterPro" id="IPR050214">
    <property type="entry name" value="Cys_Synth/Cystath_Beta-Synth"/>
</dbReference>
<evidence type="ECO:0000256" key="9">
    <source>
        <dbReference type="ARBA" id="ARBA00047931"/>
    </source>
</evidence>
<dbReference type="InterPro" id="IPR036052">
    <property type="entry name" value="TrpB-like_PALP_sf"/>
</dbReference>
<evidence type="ECO:0000256" key="12">
    <source>
        <dbReference type="RuleBase" id="RU003985"/>
    </source>
</evidence>
<comment type="pathway">
    <text evidence="2">Amino-acid biosynthesis; L-cysteine biosynthesis; L-cysteine from L-serine: step 2/2.</text>
</comment>
<evidence type="ECO:0000256" key="4">
    <source>
        <dbReference type="ARBA" id="ARBA00012681"/>
    </source>
</evidence>
<keyword evidence="5 12" id="KW-0028">Amino-acid biosynthesis</keyword>
<dbReference type="InterPro" id="IPR005856">
    <property type="entry name" value="Cys_synth"/>
</dbReference>
<evidence type="ECO:0000256" key="10">
    <source>
        <dbReference type="PIRSR" id="PIRSR605856-50"/>
    </source>
</evidence>
<keyword evidence="7 10" id="KW-0663">Pyridoxal phosphate</keyword>
<evidence type="ECO:0000256" key="3">
    <source>
        <dbReference type="ARBA" id="ARBA00007103"/>
    </source>
</evidence>
<dbReference type="InterPro" id="IPR001926">
    <property type="entry name" value="TrpB-like_PALP"/>
</dbReference>
<comment type="catalytic activity">
    <reaction evidence="9 12">
        <text>O-acetyl-L-serine + hydrogen sulfide = L-cysteine + acetate</text>
        <dbReference type="Rhea" id="RHEA:14829"/>
        <dbReference type="ChEBI" id="CHEBI:29919"/>
        <dbReference type="ChEBI" id="CHEBI:30089"/>
        <dbReference type="ChEBI" id="CHEBI:35235"/>
        <dbReference type="ChEBI" id="CHEBI:58340"/>
        <dbReference type="EC" id="2.5.1.47"/>
    </reaction>
</comment>
<dbReference type="FunFam" id="3.40.50.1100:FF:000006">
    <property type="entry name" value="Cysteine synthase"/>
    <property type="match status" value="1"/>
</dbReference>
<gene>
    <name evidence="14" type="primary">cysK</name>
    <name evidence="14" type="ORF">C7B43_09885</name>
</gene>
<dbReference type="UniPathway" id="UPA00136">
    <property type="reaction ID" value="UER00200"/>
</dbReference>
<dbReference type="InterPro" id="IPR001216">
    <property type="entry name" value="P-phosphate_BS"/>
</dbReference>
<comment type="similarity">
    <text evidence="3 12">Belongs to the cysteine synthase/cystathionine beta-synthase family.</text>
</comment>
<evidence type="ECO:0000256" key="2">
    <source>
        <dbReference type="ARBA" id="ARBA00004962"/>
    </source>
</evidence>
<organism evidence="14 15">
    <name type="scientific">Sulfobacillus benefaciens</name>
    <dbReference type="NCBI Taxonomy" id="453960"/>
    <lineage>
        <taxon>Bacteria</taxon>
        <taxon>Bacillati</taxon>
        <taxon>Bacillota</taxon>
        <taxon>Clostridia</taxon>
        <taxon>Eubacteriales</taxon>
        <taxon>Clostridiales Family XVII. Incertae Sedis</taxon>
        <taxon>Sulfobacillus</taxon>
    </lineage>
</organism>
<dbReference type="Gene3D" id="3.40.50.1100">
    <property type="match status" value="2"/>
</dbReference>
<proteinExistence type="inferred from homology"/>
<reference evidence="14 15" key="1">
    <citation type="journal article" date="2014" name="BMC Genomics">
        <title>Comparison of environmental and isolate Sulfobacillus genomes reveals diverse carbon, sulfur, nitrogen, and hydrogen metabolisms.</title>
        <authorList>
            <person name="Justice N.B."/>
            <person name="Norman A."/>
            <person name="Brown C.T."/>
            <person name="Singh A."/>
            <person name="Thomas B.C."/>
            <person name="Banfield J.F."/>
        </authorList>
    </citation>
    <scope>NUCLEOTIDE SEQUENCE [LARGE SCALE GENOMIC DNA]</scope>
    <source>
        <strain evidence="14">AMDSBA1</strain>
    </source>
</reference>
<feature type="binding site" evidence="10">
    <location>
        <position position="70"/>
    </location>
    <ligand>
        <name>pyridoxal 5'-phosphate</name>
        <dbReference type="ChEBI" id="CHEBI:597326"/>
    </ligand>
</feature>
<dbReference type="NCBIfam" id="TIGR01139">
    <property type="entry name" value="cysK"/>
    <property type="match status" value="1"/>
</dbReference>
<dbReference type="GO" id="GO:0006535">
    <property type="term" value="P:cysteine biosynthetic process from serine"/>
    <property type="evidence" value="ECO:0007669"/>
    <property type="project" value="UniProtKB-UniRule"/>
</dbReference>
<dbReference type="CDD" id="cd01561">
    <property type="entry name" value="CBS_like"/>
    <property type="match status" value="1"/>
</dbReference>
<feature type="binding site" evidence="10">
    <location>
        <position position="262"/>
    </location>
    <ligand>
        <name>pyridoxal 5'-phosphate</name>
        <dbReference type="ChEBI" id="CHEBI:597326"/>
    </ligand>
</feature>
<keyword evidence="8 12" id="KW-0198">Cysteine biosynthesis</keyword>
<dbReference type="EC" id="2.5.1.47" evidence="4 12"/>
<dbReference type="PROSITE" id="PS00901">
    <property type="entry name" value="CYS_SYNTHASE"/>
    <property type="match status" value="1"/>
</dbReference>
<accession>A0A2T2X2L9</accession>
<dbReference type="NCBIfam" id="TIGR01136">
    <property type="entry name" value="cysKM"/>
    <property type="match status" value="1"/>
</dbReference>
<evidence type="ECO:0000256" key="7">
    <source>
        <dbReference type="ARBA" id="ARBA00022898"/>
    </source>
</evidence>